<evidence type="ECO:0000256" key="1">
    <source>
        <dbReference type="SAM" id="MobiDB-lite"/>
    </source>
</evidence>
<reference evidence="3 4" key="1">
    <citation type="submission" date="2014-04" db="EMBL/GenBank/DDBJ databases">
        <authorList>
            <consortium name="DOE Joint Genome Institute"/>
            <person name="Kuo A."/>
            <person name="Kohler A."/>
            <person name="Jargeat P."/>
            <person name="Nagy L.G."/>
            <person name="Floudas D."/>
            <person name="Copeland A."/>
            <person name="Barry K.W."/>
            <person name="Cichocki N."/>
            <person name="Veneault-Fourrey C."/>
            <person name="LaButti K."/>
            <person name="Lindquist E.A."/>
            <person name="Lipzen A."/>
            <person name="Lundell T."/>
            <person name="Morin E."/>
            <person name="Murat C."/>
            <person name="Sun H."/>
            <person name="Tunlid A."/>
            <person name="Henrissat B."/>
            <person name="Grigoriev I.V."/>
            <person name="Hibbett D.S."/>
            <person name="Martin F."/>
            <person name="Nordberg H.P."/>
            <person name="Cantor M.N."/>
            <person name="Hua S.X."/>
        </authorList>
    </citation>
    <scope>NUCLEOTIDE SEQUENCE [LARGE SCALE GENOMIC DNA]</scope>
    <source>
        <strain evidence="3 4">Ve08.2h10</strain>
    </source>
</reference>
<feature type="region of interest" description="Disordered" evidence="1">
    <location>
        <begin position="72"/>
        <end position="149"/>
    </location>
</feature>
<proteinExistence type="predicted"/>
<feature type="compositionally biased region" description="Polar residues" evidence="1">
    <location>
        <begin position="134"/>
        <end position="146"/>
    </location>
</feature>
<feature type="transmembrane region" description="Helical" evidence="2">
    <location>
        <begin position="554"/>
        <end position="574"/>
    </location>
</feature>
<dbReference type="OrthoDB" id="2657661at2759"/>
<feature type="compositionally biased region" description="Low complexity" evidence="1">
    <location>
        <begin position="90"/>
        <end position="99"/>
    </location>
</feature>
<dbReference type="HOGENOM" id="CLU_015091_1_0_1"/>
<name>A0A0D0DU58_9AGAM</name>
<protein>
    <submittedName>
        <fullName evidence="3">Unplaced genomic scaffold scaffold_101, whole genome shotgun sequence</fullName>
    </submittedName>
</protein>
<keyword evidence="2" id="KW-1133">Transmembrane helix</keyword>
<keyword evidence="2" id="KW-0472">Membrane</keyword>
<organism evidence="3 4">
    <name type="scientific">Paxillus rubicundulus Ve08.2h10</name>
    <dbReference type="NCBI Taxonomy" id="930991"/>
    <lineage>
        <taxon>Eukaryota</taxon>
        <taxon>Fungi</taxon>
        <taxon>Dikarya</taxon>
        <taxon>Basidiomycota</taxon>
        <taxon>Agaricomycotina</taxon>
        <taxon>Agaricomycetes</taxon>
        <taxon>Agaricomycetidae</taxon>
        <taxon>Boletales</taxon>
        <taxon>Paxilineae</taxon>
        <taxon>Paxillaceae</taxon>
        <taxon>Paxillus</taxon>
    </lineage>
</organism>
<keyword evidence="4" id="KW-1185">Reference proteome</keyword>
<dbReference type="Proteomes" id="UP000054538">
    <property type="component" value="Unassembled WGS sequence"/>
</dbReference>
<feature type="transmembrane region" description="Helical" evidence="2">
    <location>
        <begin position="605"/>
        <end position="632"/>
    </location>
</feature>
<sequence>MTKFLGLLKLLQSLQRLLCTTASCPLKVLLMLAEFLRRIWKSQRKKKLDMEQSSGAQDLVVRHAWRRSLQGELPSAEASPTPLGQQMAPSSVSQHSGSSQCTFIQNGAANHVPPPNNDSQIAPSLDSGFDSDTAEGQLNHLGNTINFPHPPHRECVQTGKSAPSDDLHGVRVTFPVPEPAASTSSSLRVNWGPGLGAPIRPSERIPRQIIPVAAQSVMRYNRKVRIRSSDSKYTINPGTKEFIDPQRRNIGDWEPCVHPEGALYFRHPHKRICTDANLYKHRNLDVITRCADQLFDWIKTGELQFSEKSELVLELMDDKRANIWRCGYYFVDHAYRCLFWVHPFQAEPIFGNVKGIKSPSHIKYAMEAQYWMHCELFPTQTISLPLWEEIKLTLLHATAETITSDTSLAPFDREELGKMLELTKDLEGSVGARHPHAMCVLARFARMFARTKFFNFCGQVGARLDTDQTVYYNRRQSRSIFLAWISPLLFGAPEIHAKGLKTIWVDRLVNHISWKRFINKLNSEWQEFTLYGTVVLNANVAFLAIQNIKSTTKTLSYVSTVCSVGTVILGLLLARQHRTRGRDSAEEAVYFMTRMTYSMFGTETLAVLYSTPFGLLMWGMIFFVLAFCFQVFEGSNETIQASVGSAVALVGLLVFWTIWASWDSYLPHYWLYILRIFNARRRRKSKLDESLSSSSTAEDGNEDDSEEDQ</sequence>
<feature type="region of interest" description="Disordered" evidence="1">
    <location>
        <begin position="686"/>
        <end position="709"/>
    </location>
</feature>
<dbReference type="AlphaFoldDB" id="A0A0D0DU58"/>
<dbReference type="EMBL" id="KN824923">
    <property type="protein sequence ID" value="KIK97728.1"/>
    <property type="molecule type" value="Genomic_DNA"/>
</dbReference>
<feature type="compositionally biased region" description="Acidic residues" evidence="1">
    <location>
        <begin position="699"/>
        <end position="709"/>
    </location>
</feature>
<evidence type="ECO:0000313" key="3">
    <source>
        <dbReference type="EMBL" id="KIK97728.1"/>
    </source>
</evidence>
<dbReference type="InParanoid" id="A0A0D0DU58"/>
<evidence type="ECO:0000313" key="4">
    <source>
        <dbReference type="Proteomes" id="UP000054538"/>
    </source>
</evidence>
<reference evidence="4" key="2">
    <citation type="submission" date="2015-01" db="EMBL/GenBank/DDBJ databases">
        <title>Evolutionary Origins and Diversification of the Mycorrhizal Mutualists.</title>
        <authorList>
            <consortium name="DOE Joint Genome Institute"/>
            <consortium name="Mycorrhizal Genomics Consortium"/>
            <person name="Kohler A."/>
            <person name="Kuo A."/>
            <person name="Nagy L.G."/>
            <person name="Floudas D."/>
            <person name="Copeland A."/>
            <person name="Barry K.W."/>
            <person name="Cichocki N."/>
            <person name="Veneault-Fourrey C."/>
            <person name="LaButti K."/>
            <person name="Lindquist E.A."/>
            <person name="Lipzen A."/>
            <person name="Lundell T."/>
            <person name="Morin E."/>
            <person name="Murat C."/>
            <person name="Riley R."/>
            <person name="Ohm R."/>
            <person name="Sun H."/>
            <person name="Tunlid A."/>
            <person name="Henrissat B."/>
            <person name="Grigoriev I.V."/>
            <person name="Hibbett D.S."/>
            <person name="Martin F."/>
        </authorList>
    </citation>
    <scope>NUCLEOTIDE SEQUENCE [LARGE SCALE GENOMIC DNA]</scope>
    <source>
        <strain evidence="4">Ve08.2h10</strain>
    </source>
</reference>
<evidence type="ECO:0000256" key="2">
    <source>
        <dbReference type="SAM" id="Phobius"/>
    </source>
</evidence>
<gene>
    <name evidence="3" type="ORF">PAXRUDRAFT_31630</name>
</gene>
<accession>A0A0D0DU58</accession>
<keyword evidence="2" id="KW-0812">Transmembrane</keyword>